<gene>
    <name evidence="1" type="ORF">DDW13_04955</name>
</gene>
<dbReference type="AlphaFoldDB" id="A0A2T9X5U0"/>
<evidence type="ECO:0000313" key="1">
    <source>
        <dbReference type="EMBL" id="PVU75464.1"/>
    </source>
</evidence>
<reference evidence="1 2" key="1">
    <citation type="journal article" date="2015" name="Appl. Environ. Microbiol.">
        <title>Nanoarchaeota, Their Sulfolobales Host, and Nanoarchaeota Virus Distribution across Yellowstone National Park Hot Springs.</title>
        <authorList>
            <person name="Munson-McGee J.H."/>
            <person name="Field E.K."/>
            <person name="Bateson M."/>
            <person name="Rooney C."/>
            <person name="Stepanauskas R."/>
            <person name="Young M.J."/>
        </authorList>
    </citation>
    <scope>NUCLEOTIDE SEQUENCE [LARGE SCALE GENOMIC DNA]</scope>
    <source>
        <strain evidence="1">SCGC AC-742_N10</strain>
    </source>
</reference>
<sequence>MNPRLKEYSLTDDVSLLPILERKIIVNQEVEVRRIELKSPPTNSAWSIANAICGNSTPPMVTYTIEDAMKKRLQVPNFSKKLQYSEIYGTPDIITAEGDIMELKSTTKDSPSESTMCRGSVQSAIYGALKVMKDREKYGDIIHYPGLYLVVGYYKNSENLTAILNKMEIYAVNIKIKGLGLPNNVITLYKAEYLIQSLLRARQEVRPAIPVLA</sequence>
<accession>A0A2T9X5U0</accession>
<protein>
    <submittedName>
        <fullName evidence="1">Uncharacterized protein</fullName>
    </submittedName>
</protein>
<proteinExistence type="predicted"/>
<organism evidence="1 2">
    <name type="scientific">Acidianus hospitalis</name>
    <dbReference type="NCBI Taxonomy" id="563177"/>
    <lineage>
        <taxon>Archaea</taxon>
        <taxon>Thermoproteota</taxon>
        <taxon>Thermoprotei</taxon>
        <taxon>Sulfolobales</taxon>
        <taxon>Sulfolobaceae</taxon>
        <taxon>Acidianus</taxon>
    </lineage>
</organism>
<dbReference type="Proteomes" id="UP000245638">
    <property type="component" value="Unassembled WGS sequence"/>
</dbReference>
<name>A0A2T9X5U0_9CREN</name>
<dbReference type="EMBL" id="QEFD01000142">
    <property type="protein sequence ID" value="PVU75464.1"/>
    <property type="molecule type" value="Genomic_DNA"/>
</dbReference>
<evidence type="ECO:0000313" key="2">
    <source>
        <dbReference type="Proteomes" id="UP000245638"/>
    </source>
</evidence>
<comment type="caution">
    <text evidence="1">The sequence shown here is derived from an EMBL/GenBank/DDBJ whole genome shotgun (WGS) entry which is preliminary data.</text>
</comment>